<accession>A0ABW6CWU5</accession>
<feature type="transmembrane region" description="Helical" evidence="1">
    <location>
        <begin position="345"/>
        <end position="363"/>
    </location>
</feature>
<feature type="transmembrane region" description="Helical" evidence="1">
    <location>
        <begin position="137"/>
        <end position="160"/>
    </location>
</feature>
<keyword evidence="1" id="KW-1133">Transmembrane helix</keyword>
<dbReference type="RefSeq" id="WP_377975343.1">
    <property type="nucleotide sequence ID" value="NZ_JBBKYA010000002.1"/>
</dbReference>
<name>A0ABW6CWU5_9BACT</name>
<feature type="transmembrane region" description="Helical" evidence="1">
    <location>
        <begin position="229"/>
        <end position="247"/>
    </location>
</feature>
<sequence length="487" mass="55589">MKNLQKGLIWAACSFVILAHFYRLSTYLINFPNWGDDFMYFRYVVDLPLLSWTDIWHRSFEFHGNIHRIPLSRIISAAYFYVGHEFNFKTLTILANGFMVILIYPLYQFIKKSQLGYWQLIPIIGLLFAPNGNLDNYALIGVLTHTASMAFLLVVCYWISQAQTRNLGIWISLAYPLVITDGLTFLLLVLLLLIYQKDSKFWIYGIFTGIIFTLYFQGYQSAHASGISFNQLFFILQGAIIFIGGAVRHHYWTSLLFGSLMLIQTLILLYKYHVSKDGHYLFISLAAFQIMAVGALITIGRGDADAGDIGVLFAERFLIYGTVFIVLIYLGLLQLGQQYFSKQTAYLAVPALLWIVVSWNAAIPKLENLHQRLIVDASNALVFNLNTMYEFKDREVNSLKHAGAYQFPNNLLKIQSTDKLSENVVLTAMPNFEKGIKEFEVNGEGTLLVTQNNKAFCFLHINSLSHSVKMKEDLPINIEKSSFSLIR</sequence>
<keyword evidence="3" id="KW-1185">Reference proteome</keyword>
<protein>
    <recommendedName>
        <fullName evidence="4">Glycosyltransferase RgtA/B/C/D-like domain-containing protein</fullName>
    </recommendedName>
</protein>
<feature type="transmembrane region" description="Helical" evidence="1">
    <location>
        <begin position="167"/>
        <end position="195"/>
    </location>
</feature>
<evidence type="ECO:0000313" key="3">
    <source>
        <dbReference type="Proteomes" id="UP001598114"/>
    </source>
</evidence>
<keyword evidence="1" id="KW-0472">Membrane</keyword>
<gene>
    <name evidence="2" type="ORF">SKC38_04100</name>
</gene>
<feature type="transmembrane region" description="Helical" evidence="1">
    <location>
        <begin position="279"/>
        <end position="297"/>
    </location>
</feature>
<organism evidence="2 3">
    <name type="scientific">Aquirufa echingensis</name>
    <dbReference type="NCBI Taxonomy" id="3096516"/>
    <lineage>
        <taxon>Bacteria</taxon>
        <taxon>Pseudomonadati</taxon>
        <taxon>Bacteroidota</taxon>
        <taxon>Cytophagia</taxon>
        <taxon>Cytophagales</taxon>
        <taxon>Flectobacillaceae</taxon>
        <taxon>Aquirufa</taxon>
    </lineage>
</organism>
<evidence type="ECO:0008006" key="4">
    <source>
        <dbReference type="Google" id="ProtNLM"/>
    </source>
</evidence>
<comment type="caution">
    <text evidence="2">The sequence shown here is derived from an EMBL/GenBank/DDBJ whole genome shotgun (WGS) entry which is preliminary data.</text>
</comment>
<evidence type="ECO:0000256" key="1">
    <source>
        <dbReference type="SAM" id="Phobius"/>
    </source>
</evidence>
<feature type="transmembrane region" description="Helical" evidence="1">
    <location>
        <begin position="201"/>
        <end position="217"/>
    </location>
</feature>
<feature type="transmembrane region" description="Helical" evidence="1">
    <location>
        <begin position="86"/>
        <end position="107"/>
    </location>
</feature>
<feature type="transmembrane region" description="Helical" evidence="1">
    <location>
        <begin position="317"/>
        <end position="333"/>
    </location>
</feature>
<keyword evidence="1" id="KW-0812">Transmembrane</keyword>
<feature type="transmembrane region" description="Helical" evidence="1">
    <location>
        <begin position="114"/>
        <end position="131"/>
    </location>
</feature>
<feature type="transmembrane region" description="Helical" evidence="1">
    <location>
        <begin position="7"/>
        <end position="29"/>
    </location>
</feature>
<reference evidence="2 3" key="1">
    <citation type="submission" date="2024-03" db="EMBL/GenBank/DDBJ databases">
        <title>Aquirufa genome sequencing.</title>
        <authorList>
            <person name="Pitt A."/>
            <person name="Hahn M.W."/>
        </authorList>
    </citation>
    <scope>NUCLEOTIDE SEQUENCE [LARGE SCALE GENOMIC DNA]</scope>
    <source>
        <strain evidence="2 3">PLAD-142S6K</strain>
    </source>
</reference>
<dbReference type="Proteomes" id="UP001598114">
    <property type="component" value="Unassembled WGS sequence"/>
</dbReference>
<feature type="transmembrane region" description="Helical" evidence="1">
    <location>
        <begin position="253"/>
        <end position="272"/>
    </location>
</feature>
<dbReference type="EMBL" id="JBBKYA010000002">
    <property type="protein sequence ID" value="MFD3275407.1"/>
    <property type="molecule type" value="Genomic_DNA"/>
</dbReference>
<proteinExistence type="predicted"/>
<evidence type="ECO:0000313" key="2">
    <source>
        <dbReference type="EMBL" id="MFD3275407.1"/>
    </source>
</evidence>